<accession>A0A7X2ZQB0</accession>
<dbReference type="PANTHER" id="PTHR15032">
    <property type="entry name" value="N-ACYL-PHOSPHATIDYLETHANOLAMINE-HYDROLYZING PHOSPHOLIPASE D"/>
    <property type="match status" value="1"/>
</dbReference>
<feature type="domain" description="Metallo-beta-lactamase" evidence="2">
    <location>
        <begin position="128"/>
        <end position="324"/>
    </location>
</feature>
<comment type="caution">
    <text evidence="3">The sequence shown here is derived from an EMBL/GenBank/DDBJ whole genome shotgun (WGS) entry which is preliminary data.</text>
</comment>
<dbReference type="RefSeq" id="WP_155598485.1">
    <property type="nucleotide sequence ID" value="NZ_RCNR01000002.1"/>
</dbReference>
<keyword evidence="1" id="KW-1133">Transmembrane helix</keyword>
<dbReference type="Proteomes" id="UP000540519">
    <property type="component" value="Unassembled WGS sequence"/>
</dbReference>
<dbReference type="Pfam" id="PF12706">
    <property type="entry name" value="Lactamase_B_2"/>
    <property type="match status" value="1"/>
</dbReference>
<dbReference type="EMBL" id="RCNR01000002">
    <property type="protein sequence ID" value="MUH34408.1"/>
    <property type="molecule type" value="Genomic_DNA"/>
</dbReference>
<proteinExistence type="predicted"/>
<protein>
    <recommendedName>
        <fullName evidence="2">Metallo-beta-lactamase domain-containing protein</fullName>
    </recommendedName>
</protein>
<evidence type="ECO:0000259" key="2">
    <source>
        <dbReference type="Pfam" id="PF12706"/>
    </source>
</evidence>
<keyword evidence="1" id="KW-0812">Transmembrane</keyword>
<keyword evidence="1" id="KW-0472">Membrane</keyword>
<dbReference type="PANTHER" id="PTHR15032:SF4">
    <property type="entry name" value="N-ACYL-PHOSPHATIDYLETHANOLAMINE-HYDROLYZING PHOSPHOLIPASE D"/>
    <property type="match status" value="1"/>
</dbReference>
<dbReference type="OrthoDB" id="9805728at2"/>
<sequence length="377" mass="43421">MLRKILKKVLLTVVVLIGVLVIAYVLFNNFYPSFGGDVTKERQQVYKQSEQFKEGIFINKKAVPKDLSFSESLNLAYKFFTIKVPNGRPKEDLKVIKLDSANVADYKSKTRMIWYGHSSFLLQMDGLNILLDPMFGMVPAPHPWLGDDRFNKEMPLEVEKLPRIDAVIFSHDHYDHLDYETILKLKDKTKHYFVPLGLGVHLEAWGIPADKITEMDWWEEKQLQNITLVCTPAQHFSGRKLDNSQSTLWSSWVVKSLDENIYFSGDSGYAPHFKEIGEKYGPFDLALMECGQYDEMWPDIHMMPEETAQAGLDVKAKKIMPIHWAGFKLALHDWKDPIKRVEAKALELNLKVIAPQIGQEIIVADSVSTYANWWKNL</sequence>
<dbReference type="GO" id="GO:0005737">
    <property type="term" value="C:cytoplasm"/>
    <property type="evidence" value="ECO:0007669"/>
    <property type="project" value="TreeGrafter"/>
</dbReference>
<reference evidence="3 4" key="1">
    <citation type="journal article" date="2019" name="Mar. Drugs">
        <title>Comparative Genomics and CAZyme Genome Repertoires of Marine Zobellia amurskyensis KMM 3526(T) and Zobellia laminariae KMM 3676(T).</title>
        <authorList>
            <person name="Chernysheva N."/>
            <person name="Bystritskaya E."/>
            <person name="Stenkova A."/>
            <person name="Golovkin I."/>
            <person name="Nedashkovskaya O."/>
            <person name="Isaeva M."/>
        </authorList>
    </citation>
    <scope>NUCLEOTIDE SEQUENCE [LARGE SCALE GENOMIC DNA]</scope>
    <source>
        <strain evidence="3 4">KMM 3526</strain>
    </source>
</reference>
<dbReference type="InterPro" id="IPR001279">
    <property type="entry name" value="Metallo-B-lactamas"/>
</dbReference>
<name>A0A7X2ZQB0_9FLAO</name>
<organism evidence="3 4">
    <name type="scientific">Zobellia amurskyensis</name>
    <dbReference type="NCBI Taxonomy" id="248905"/>
    <lineage>
        <taxon>Bacteria</taxon>
        <taxon>Pseudomonadati</taxon>
        <taxon>Bacteroidota</taxon>
        <taxon>Flavobacteriia</taxon>
        <taxon>Flavobacteriales</taxon>
        <taxon>Flavobacteriaceae</taxon>
        <taxon>Zobellia</taxon>
    </lineage>
</organism>
<dbReference type="InterPro" id="IPR036866">
    <property type="entry name" value="RibonucZ/Hydroxyglut_hydro"/>
</dbReference>
<gene>
    <name evidence="3" type="ORF">D9O36_01020</name>
</gene>
<dbReference type="AlphaFoldDB" id="A0A7X2ZQB0"/>
<keyword evidence="4" id="KW-1185">Reference proteome</keyword>
<evidence type="ECO:0000256" key="1">
    <source>
        <dbReference type="SAM" id="Phobius"/>
    </source>
</evidence>
<evidence type="ECO:0000313" key="4">
    <source>
        <dbReference type="Proteomes" id="UP000540519"/>
    </source>
</evidence>
<feature type="transmembrane region" description="Helical" evidence="1">
    <location>
        <begin position="9"/>
        <end position="27"/>
    </location>
</feature>
<evidence type="ECO:0000313" key="3">
    <source>
        <dbReference type="EMBL" id="MUH34408.1"/>
    </source>
</evidence>
<dbReference type="Gene3D" id="3.60.15.10">
    <property type="entry name" value="Ribonuclease Z/Hydroxyacylglutathione hydrolase-like"/>
    <property type="match status" value="1"/>
</dbReference>
<dbReference type="SUPFAM" id="SSF56281">
    <property type="entry name" value="Metallo-hydrolase/oxidoreductase"/>
    <property type="match status" value="1"/>
</dbReference>